<dbReference type="AlphaFoldDB" id="A0A8H3X288"/>
<dbReference type="EMBL" id="WTPW01002220">
    <property type="protein sequence ID" value="KAF0391970.1"/>
    <property type="molecule type" value="Genomic_DNA"/>
</dbReference>
<keyword evidence="3" id="KW-1185">Reference proteome</keyword>
<evidence type="ECO:0000259" key="1">
    <source>
        <dbReference type="Pfam" id="PF07707"/>
    </source>
</evidence>
<evidence type="ECO:0000313" key="3">
    <source>
        <dbReference type="Proteomes" id="UP000439903"/>
    </source>
</evidence>
<dbReference type="Pfam" id="PF07707">
    <property type="entry name" value="BACK"/>
    <property type="match status" value="1"/>
</dbReference>
<reference evidence="2 3" key="1">
    <citation type="journal article" date="2019" name="Environ. Microbiol.">
        <title>At the nexus of three kingdoms: the genome of the mycorrhizal fungus Gigaspora margarita provides insights into plant, endobacterial and fungal interactions.</title>
        <authorList>
            <person name="Venice F."/>
            <person name="Ghignone S."/>
            <person name="Salvioli di Fossalunga A."/>
            <person name="Amselem J."/>
            <person name="Novero M."/>
            <person name="Xianan X."/>
            <person name="Sedzielewska Toro K."/>
            <person name="Morin E."/>
            <person name="Lipzen A."/>
            <person name="Grigoriev I.V."/>
            <person name="Henrissat B."/>
            <person name="Martin F.M."/>
            <person name="Bonfante P."/>
        </authorList>
    </citation>
    <scope>NUCLEOTIDE SEQUENCE [LARGE SCALE GENOMIC DNA]</scope>
    <source>
        <strain evidence="2 3">BEG34</strain>
    </source>
</reference>
<accession>A0A8H3X288</accession>
<dbReference type="Proteomes" id="UP000439903">
    <property type="component" value="Unassembled WGS sequence"/>
</dbReference>
<dbReference type="InterPro" id="IPR011705">
    <property type="entry name" value="BACK"/>
</dbReference>
<organism evidence="2 3">
    <name type="scientific">Gigaspora margarita</name>
    <dbReference type="NCBI Taxonomy" id="4874"/>
    <lineage>
        <taxon>Eukaryota</taxon>
        <taxon>Fungi</taxon>
        <taxon>Fungi incertae sedis</taxon>
        <taxon>Mucoromycota</taxon>
        <taxon>Glomeromycotina</taxon>
        <taxon>Glomeromycetes</taxon>
        <taxon>Diversisporales</taxon>
        <taxon>Gigasporaceae</taxon>
        <taxon>Gigaspora</taxon>
    </lineage>
</organism>
<gene>
    <name evidence="2" type="ORF">F8M41_010724</name>
</gene>
<comment type="caution">
    <text evidence="2">The sequence shown here is derived from an EMBL/GenBank/DDBJ whole genome shotgun (WGS) entry which is preliminary data.</text>
</comment>
<feature type="domain" description="BACK" evidence="1">
    <location>
        <begin position="47"/>
        <end position="107"/>
    </location>
</feature>
<protein>
    <recommendedName>
        <fullName evidence="1">BACK domain-containing protein</fullName>
    </recommendedName>
</protein>
<evidence type="ECO:0000313" key="2">
    <source>
        <dbReference type="EMBL" id="KAF0391970.1"/>
    </source>
</evidence>
<name>A0A8H3X288_GIGMA</name>
<proteinExistence type="predicted"/>
<sequence>MAKMDLRTYSDSNFVVKIIVEMDEILKNLKHSSWLFFNFVVSLNFVCHHNHFRKLYDFVLNFTCRNPYLLFDSIDLLSLDKVTLICLLERDDLEFEERDIWDYLIKWGIT</sequence>
<dbReference type="Gene3D" id="1.25.40.420">
    <property type="match status" value="1"/>
</dbReference>